<accession>A0A9W8NQ42</accession>
<sequence length="871" mass="92927">MDGPPPQEEDFSFMPAAERLAHKNRKAGVSAYETLVETFQNTASDTDPAFKPYTSNPDLLKKIATDSNAVAQEKAIECLVAYVKFAGETAANTREAVLPALVDKSYGSSRAGTKAHALELTLQYVEIENGGAGVVSDILPGLGAKQPKTVSGCVVALKEITRPCEPRAPYSRTPYIGPAIETWLADLKPVQVKELKEAFENMEKEGKGKGTLKPQRLTRAQAREAEAAAENGGDGEHEQAPDAGDDAAIKQLLQMLPTSIPVLSRNRKTVSKLPASFSTALTSSKWKERNEVLDELHTVLNATPRIKDAPELGDVVKSLAVRVQADANINCVMTAAACLEALAKGMMASFSRFRETIVPPMLERLKERKATVTDTIGAALDAVFATATLPDIIPDLSPALAHKNPQVKEGTLKFLGRCLATSKTPVQPPQIKPLAESLASLLEDSLEGYRNEAANYGGGEAVIDPSAEVRKAKIKEAFEKATVKCKAGGGPPPKPAAAPKSTVPSKKAPPKVAPPSIKEEQLLDNVEPPKKAAKPPARLMKTKPSSSSESSSAPPSAPAPKKPPPLSNNKPAKPAAAAAPDTFKYKHTPEDAEALAVDLILASILTDLGDANWKTRLAALDEMSAWLDNIIADVDSEVVVRRDGPRKTFRSCVALCVPHMVAKLGDMKLKKPAGDALLLFGEKTSLQFVLNQGYEPLSKQKAPKVLADAIVWINSALIDFGIAGLSLRSLIDFLKTALQNSNALASKDLLEDLNPQLLNTITSEFEKVEDTTPSEPTRTSADVAAAPATASQSAGGDGDALDDLFPRVEIDGLQGSNKRLTPSMGEIGQVLKARVVDTNKAVQTLALDIVARIATGMGKPFEKQTRFFVFC</sequence>
<dbReference type="GO" id="GO:0044732">
    <property type="term" value="C:mitotic spindle pole body"/>
    <property type="evidence" value="ECO:0007669"/>
    <property type="project" value="UniProtKB-ARBA"/>
</dbReference>
<evidence type="ECO:0000256" key="2">
    <source>
        <dbReference type="ARBA" id="ARBA00022490"/>
    </source>
</evidence>
<keyword evidence="3" id="KW-0206">Cytoskeleton</keyword>
<dbReference type="Pfam" id="PF21041">
    <property type="entry name" value="XMAP215_CLASP_TOG"/>
    <property type="match status" value="2"/>
</dbReference>
<feature type="compositionally biased region" description="Low complexity" evidence="4">
    <location>
        <begin position="497"/>
        <end position="506"/>
    </location>
</feature>
<dbReference type="FunFam" id="1.25.10.10:FF:000019">
    <property type="entry name" value="Cytoskeleton-associated protein 5"/>
    <property type="match status" value="1"/>
</dbReference>
<feature type="region of interest" description="Disordered" evidence="4">
    <location>
        <begin position="204"/>
        <end position="242"/>
    </location>
</feature>
<comment type="caution">
    <text evidence="6">The sequence shown here is derived from an EMBL/GenBank/DDBJ whole genome shotgun (WGS) entry which is preliminary data.</text>
</comment>
<dbReference type="GO" id="GO:0061863">
    <property type="term" value="F:microtubule plus end polymerase"/>
    <property type="evidence" value="ECO:0007669"/>
    <property type="project" value="InterPro"/>
</dbReference>
<dbReference type="Gene3D" id="1.25.10.10">
    <property type="entry name" value="Leucine-rich Repeat Variant"/>
    <property type="match status" value="5"/>
</dbReference>
<feature type="compositionally biased region" description="Pro residues" evidence="4">
    <location>
        <begin position="555"/>
        <end position="566"/>
    </location>
</feature>
<feature type="compositionally biased region" description="Low complexity" evidence="4">
    <location>
        <begin position="777"/>
        <end position="794"/>
    </location>
</feature>
<feature type="domain" description="TOG" evidence="5">
    <location>
        <begin position="262"/>
        <end position="487"/>
    </location>
</feature>
<feature type="domain" description="TOG" evidence="5">
    <location>
        <begin position="584"/>
        <end position="774"/>
    </location>
</feature>
<feature type="region of interest" description="Disordered" evidence="4">
    <location>
        <begin position="484"/>
        <end position="578"/>
    </location>
</feature>
<keyword evidence="7" id="KW-1185">Reference proteome</keyword>
<dbReference type="GO" id="GO:1990571">
    <property type="term" value="P:meiotic centromere clustering"/>
    <property type="evidence" value="ECO:0007669"/>
    <property type="project" value="UniProtKB-ARBA"/>
</dbReference>
<dbReference type="GO" id="GO:0099070">
    <property type="term" value="C:static microtubule bundle"/>
    <property type="evidence" value="ECO:0007669"/>
    <property type="project" value="UniProtKB-ARBA"/>
</dbReference>
<dbReference type="GO" id="GO:1990498">
    <property type="term" value="C:mitotic spindle microtubule"/>
    <property type="evidence" value="ECO:0007669"/>
    <property type="project" value="UniProtKB-ARBA"/>
</dbReference>
<feature type="region of interest" description="Disordered" evidence="4">
    <location>
        <begin position="766"/>
        <end position="799"/>
    </location>
</feature>
<feature type="compositionally biased region" description="Low complexity" evidence="4">
    <location>
        <begin position="543"/>
        <end position="554"/>
    </location>
</feature>
<feature type="domain" description="TOG" evidence="5">
    <location>
        <begin position="2"/>
        <end position="208"/>
    </location>
</feature>
<evidence type="ECO:0000256" key="4">
    <source>
        <dbReference type="SAM" id="MobiDB-lite"/>
    </source>
</evidence>
<dbReference type="InterPro" id="IPR048491">
    <property type="entry name" value="XMAP215_CLASP_TOG"/>
</dbReference>
<dbReference type="GO" id="GO:0030951">
    <property type="term" value="P:establishment or maintenance of microtubule cytoskeleton polarity"/>
    <property type="evidence" value="ECO:0007669"/>
    <property type="project" value="InterPro"/>
</dbReference>
<dbReference type="InterPro" id="IPR016024">
    <property type="entry name" value="ARM-type_fold"/>
</dbReference>
<feature type="compositionally biased region" description="Low complexity" evidence="4">
    <location>
        <begin position="567"/>
        <end position="578"/>
    </location>
</feature>
<dbReference type="GO" id="GO:0051315">
    <property type="term" value="P:attachment of mitotic spindle microtubules to kinetochore"/>
    <property type="evidence" value="ECO:0007669"/>
    <property type="project" value="UniProtKB-ARBA"/>
</dbReference>
<name>A0A9W8NQ42_9AGAR</name>
<dbReference type="PANTHER" id="PTHR12609">
    <property type="entry name" value="MICROTUBULE ASSOCIATED PROTEIN XMAP215"/>
    <property type="match status" value="1"/>
</dbReference>
<dbReference type="SMART" id="SM01349">
    <property type="entry name" value="TOG"/>
    <property type="match status" value="3"/>
</dbReference>
<reference evidence="6 7" key="1">
    <citation type="journal article" date="2023" name="Proc. Natl. Acad. Sci. U.S.A.">
        <title>A global phylogenomic analysis of the shiitake genus Lentinula.</title>
        <authorList>
            <person name="Sierra-Patev S."/>
            <person name="Min B."/>
            <person name="Naranjo-Ortiz M."/>
            <person name="Looney B."/>
            <person name="Konkel Z."/>
            <person name="Slot J.C."/>
            <person name="Sakamoto Y."/>
            <person name="Steenwyk J.L."/>
            <person name="Rokas A."/>
            <person name="Carro J."/>
            <person name="Camarero S."/>
            <person name="Ferreira P."/>
            <person name="Molpeceres G."/>
            <person name="Ruiz-Duenas F.J."/>
            <person name="Serrano A."/>
            <person name="Henrissat B."/>
            <person name="Drula E."/>
            <person name="Hughes K.W."/>
            <person name="Mata J.L."/>
            <person name="Ishikawa N.K."/>
            <person name="Vargas-Isla R."/>
            <person name="Ushijima S."/>
            <person name="Smith C.A."/>
            <person name="Donoghue J."/>
            <person name="Ahrendt S."/>
            <person name="Andreopoulos W."/>
            <person name="He G."/>
            <person name="LaButti K."/>
            <person name="Lipzen A."/>
            <person name="Ng V."/>
            <person name="Riley R."/>
            <person name="Sandor L."/>
            <person name="Barry K."/>
            <person name="Martinez A.T."/>
            <person name="Xiao Y."/>
            <person name="Gibbons J.G."/>
            <person name="Terashima K."/>
            <person name="Grigoriev I.V."/>
            <person name="Hibbett D."/>
        </authorList>
    </citation>
    <scope>NUCLEOTIDE SEQUENCE [LARGE SCALE GENOMIC DNA]</scope>
    <source>
        <strain evidence="6 7">TFB7810</strain>
    </source>
</reference>
<dbReference type="InterPro" id="IPR045110">
    <property type="entry name" value="XMAP215"/>
</dbReference>
<dbReference type="EMBL" id="JANVFU010000029">
    <property type="protein sequence ID" value="KAJ3738509.1"/>
    <property type="molecule type" value="Genomic_DNA"/>
</dbReference>
<evidence type="ECO:0000313" key="7">
    <source>
        <dbReference type="Proteomes" id="UP001142393"/>
    </source>
</evidence>
<dbReference type="Pfam" id="PF21040">
    <property type="entry name" value="CEP104-like_TOG"/>
    <property type="match status" value="1"/>
</dbReference>
<proteinExistence type="predicted"/>
<evidence type="ECO:0000256" key="1">
    <source>
        <dbReference type="ARBA" id="ARBA00004245"/>
    </source>
</evidence>
<keyword evidence="2" id="KW-0963">Cytoplasm</keyword>
<dbReference type="GO" id="GO:0000022">
    <property type="term" value="P:mitotic spindle elongation"/>
    <property type="evidence" value="ECO:0007669"/>
    <property type="project" value="UniProtKB-ARBA"/>
</dbReference>
<dbReference type="SUPFAM" id="SSF48371">
    <property type="entry name" value="ARM repeat"/>
    <property type="match status" value="1"/>
</dbReference>
<dbReference type="Proteomes" id="UP001142393">
    <property type="component" value="Unassembled WGS sequence"/>
</dbReference>
<dbReference type="InterPro" id="IPR011989">
    <property type="entry name" value="ARM-like"/>
</dbReference>
<gene>
    <name evidence="6" type="ORF">DFH05DRAFT_1464592</name>
</gene>
<organism evidence="6 7">
    <name type="scientific">Lentinula detonsa</name>
    <dbReference type="NCBI Taxonomy" id="2804962"/>
    <lineage>
        <taxon>Eukaryota</taxon>
        <taxon>Fungi</taxon>
        <taxon>Dikarya</taxon>
        <taxon>Basidiomycota</taxon>
        <taxon>Agaricomycotina</taxon>
        <taxon>Agaricomycetes</taxon>
        <taxon>Agaricomycetidae</taxon>
        <taxon>Agaricales</taxon>
        <taxon>Marasmiineae</taxon>
        <taxon>Omphalotaceae</taxon>
        <taxon>Lentinula</taxon>
    </lineage>
</organism>
<dbReference type="AlphaFoldDB" id="A0A9W8NQ42"/>
<evidence type="ECO:0000259" key="5">
    <source>
        <dbReference type="SMART" id="SM01349"/>
    </source>
</evidence>
<evidence type="ECO:0000256" key="3">
    <source>
        <dbReference type="ARBA" id="ARBA00023212"/>
    </source>
</evidence>
<dbReference type="GO" id="GO:0046785">
    <property type="term" value="P:microtubule polymerization"/>
    <property type="evidence" value="ECO:0007669"/>
    <property type="project" value="InterPro"/>
</dbReference>
<evidence type="ECO:0000313" key="6">
    <source>
        <dbReference type="EMBL" id="KAJ3738509.1"/>
    </source>
</evidence>
<protein>
    <submittedName>
        <fullName evidence="6">Armadillo-type protein</fullName>
    </submittedName>
</protein>
<dbReference type="GO" id="GO:0005881">
    <property type="term" value="C:cytoplasmic microtubule"/>
    <property type="evidence" value="ECO:0007669"/>
    <property type="project" value="UniProtKB-ARBA"/>
</dbReference>
<comment type="subcellular location">
    <subcellularLocation>
        <location evidence="1">Cytoplasm</location>
        <location evidence="1">Cytoskeleton</location>
    </subcellularLocation>
</comment>
<dbReference type="InterPro" id="IPR034085">
    <property type="entry name" value="TOG"/>
</dbReference>
<dbReference type="GO" id="GO:0051010">
    <property type="term" value="F:microtubule plus-end binding"/>
    <property type="evidence" value="ECO:0007669"/>
    <property type="project" value="InterPro"/>
</dbReference>